<dbReference type="RefSeq" id="WP_009574839.1">
    <property type="nucleotide sequence ID" value="NZ_AEIG01000014.1"/>
</dbReference>
<dbReference type="InterPro" id="IPR012675">
    <property type="entry name" value="Beta-grasp_dom_sf"/>
</dbReference>
<dbReference type="Gene3D" id="1.10.3210.10">
    <property type="entry name" value="Hypothetical protein af1432"/>
    <property type="match status" value="1"/>
</dbReference>
<dbReference type="eggNOG" id="COG0317">
    <property type="taxonomic scope" value="Bacteria"/>
</dbReference>
<keyword evidence="7" id="KW-0418">Kinase</keyword>
<dbReference type="PROSITE" id="PS51880">
    <property type="entry name" value="TGS"/>
    <property type="match status" value="1"/>
</dbReference>
<reference evidence="7 8" key="1">
    <citation type="journal article" date="2011" name="J. Bacteriol.">
        <title>Genome sequence of strain IMCC3088, a proteorhodopsin-containing marine bacterium belonging to the OM60/NOR5 clade.</title>
        <authorList>
            <person name="Jang Y."/>
            <person name="Oh H.M."/>
            <person name="Kang I."/>
            <person name="Lee K."/>
            <person name="Yang S.J."/>
            <person name="Cho J.C."/>
        </authorList>
    </citation>
    <scope>NUCLEOTIDE SEQUENCE [LARGE SCALE GENOMIC DNA]</scope>
    <source>
        <strain evidence="7 8">IMCC3088</strain>
    </source>
</reference>
<dbReference type="SMART" id="SM00954">
    <property type="entry name" value="RelA_SpoT"/>
    <property type="match status" value="1"/>
</dbReference>
<dbReference type="Gene3D" id="3.30.460.10">
    <property type="entry name" value="Beta Polymerase, domain 2"/>
    <property type="match status" value="1"/>
</dbReference>
<dbReference type="PROSITE" id="PS51671">
    <property type="entry name" value="ACT"/>
    <property type="match status" value="1"/>
</dbReference>
<dbReference type="InterPro" id="IPR043519">
    <property type="entry name" value="NT_sf"/>
</dbReference>
<dbReference type="InterPro" id="IPR004811">
    <property type="entry name" value="RelA/Spo_fam"/>
</dbReference>
<dbReference type="Gene3D" id="3.30.70.260">
    <property type="match status" value="1"/>
</dbReference>
<keyword evidence="7" id="KW-0808">Transferase</keyword>
<dbReference type="GO" id="GO:0015969">
    <property type="term" value="P:guanosine tetraphosphate metabolic process"/>
    <property type="evidence" value="ECO:0007669"/>
    <property type="project" value="InterPro"/>
</dbReference>
<evidence type="ECO:0000256" key="5">
    <source>
        <dbReference type="ARBA" id="ARBA00033308"/>
    </source>
</evidence>
<sequence>MVWVRESPQMDSAEGYDLAAWQLRLTDFYSASDAERVSEALSCLQSASHRVGVDCNDWAQTSNLVVESLDIALILIELKVDVQALCAGLLYRAVREQRLSVESVRREFGQSVEALVVGVLKMADVADVQSFTAASVLGQPQSANDNLRQMLVAMVDDVRVALIKLAERTCAIRVVKNDEQRRERLAAEVSGLYVPLAHRLGIGQLKWELEDLAFRYTQPSVYKRIAKLLDGKRVERDRYIRRVSQTVDAALKEAYVYSEINGRAKHIFSIWKKMQRKGIGFSQVHDVRAIRILVPSVKDCYTTLGVIHGLWRTIPNEFDDYIANPKPNGYRSLHTAVIGPEGKVLEVQVRTNEMHDEAELGVCAHWRYKQSDRASSGSVYEEKIEWLRQALRWHDEAGASGSIAESLQFDADYDRVFVFTPKGDIVNLMQGATPLDFAYHVHTQIGHRCKGARVNGSLVPLNQALNTGDRVHIITADEPSPKREWLNPEAKWVITSRAKAQIIQWFKAQKREDNLAAGRALLEKAFRRLAMNALDYKRIARKVQCSTVDDMYVAVGSGELAAQGVVAVAESLMMPDTQSRKDPTVASMGQLQSWAGTRGRIHRAGCCQPEEGDRVAGFVTRARGVSVHRLDCSRWLKLVDIAPDRVVEVRWEQGQITALEVVIEIRAYDRKGLLRDVTETLSQAGANMISVNTQTDRRTQLAYLRIELEVSGLAVLDSTLVQLNQLPNVISAERVNEVS</sequence>
<evidence type="ECO:0000313" key="8">
    <source>
        <dbReference type="Proteomes" id="UP000005615"/>
    </source>
</evidence>
<dbReference type="SUPFAM" id="SSF81271">
    <property type="entry name" value="TGS-like"/>
    <property type="match status" value="1"/>
</dbReference>
<dbReference type="CDD" id="cd04876">
    <property type="entry name" value="ACT_RelA-SpoT"/>
    <property type="match status" value="1"/>
</dbReference>
<dbReference type="GO" id="GO:0008728">
    <property type="term" value="F:GTP diphosphokinase activity"/>
    <property type="evidence" value="ECO:0007669"/>
    <property type="project" value="TreeGrafter"/>
</dbReference>
<dbReference type="SUPFAM" id="SSF109604">
    <property type="entry name" value="HD-domain/PDEase-like"/>
    <property type="match status" value="1"/>
</dbReference>
<dbReference type="GO" id="GO:0008893">
    <property type="term" value="F:guanosine-3',5'-bis(diphosphate) 3'-diphosphatase activity"/>
    <property type="evidence" value="ECO:0007669"/>
    <property type="project" value="TreeGrafter"/>
</dbReference>
<dbReference type="InterPro" id="IPR002912">
    <property type="entry name" value="ACT_dom"/>
</dbReference>
<dbReference type="STRING" id="2518989.IMCC3088_404"/>
<dbReference type="Gene3D" id="3.10.20.30">
    <property type="match status" value="1"/>
</dbReference>
<dbReference type="OrthoDB" id="9805041at2"/>
<evidence type="ECO:0000256" key="4">
    <source>
        <dbReference type="ARBA" id="ARBA00032407"/>
    </source>
</evidence>
<comment type="caution">
    <text evidence="7">The sequence shown here is derived from an EMBL/GenBank/DDBJ whole genome shotgun (WGS) entry which is preliminary data.</text>
</comment>
<dbReference type="AlphaFoldDB" id="F3KZJ8"/>
<dbReference type="Pfam" id="PF02824">
    <property type="entry name" value="TGS"/>
    <property type="match status" value="1"/>
</dbReference>
<dbReference type="InterPro" id="IPR012676">
    <property type="entry name" value="TGS-like"/>
</dbReference>
<dbReference type="PANTHER" id="PTHR21262">
    <property type="entry name" value="GUANOSINE-3',5'-BIS DIPHOSPHATE 3'-PYROPHOSPHOHYDROLASE"/>
    <property type="match status" value="1"/>
</dbReference>
<dbReference type="CDD" id="cd01668">
    <property type="entry name" value="TGS_RSH"/>
    <property type="match status" value="1"/>
</dbReference>
<dbReference type="GO" id="GO:0005886">
    <property type="term" value="C:plasma membrane"/>
    <property type="evidence" value="ECO:0007669"/>
    <property type="project" value="TreeGrafter"/>
</dbReference>
<evidence type="ECO:0000256" key="6">
    <source>
        <dbReference type="RuleBase" id="RU003847"/>
    </source>
</evidence>
<dbReference type="GO" id="GO:0016301">
    <property type="term" value="F:kinase activity"/>
    <property type="evidence" value="ECO:0007669"/>
    <property type="project" value="UniProtKB-KW"/>
</dbReference>
<evidence type="ECO:0000256" key="2">
    <source>
        <dbReference type="ARBA" id="ARBA00025704"/>
    </source>
</evidence>
<dbReference type="GO" id="GO:0042594">
    <property type="term" value="P:response to starvation"/>
    <property type="evidence" value="ECO:0007669"/>
    <property type="project" value="TreeGrafter"/>
</dbReference>
<accession>F3KZJ8</accession>
<comment type="function">
    <text evidence="6">In eubacteria ppGpp (guanosine 3'-diphosphate 5'-diphosphate) is a mediator of the stringent response that coordinates a variety of cellular activities in response to changes in nutritional abundance.</text>
</comment>
<name>F3KZJ8_9GAMM</name>
<dbReference type="Pfam" id="PF19296">
    <property type="entry name" value="RelA_AH_RIS"/>
    <property type="match status" value="1"/>
</dbReference>
<dbReference type="Pfam" id="PF13291">
    <property type="entry name" value="ACT_4"/>
    <property type="match status" value="1"/>
</dbReference>
<dbReference type="SUPFAM" id="SSF55021">
    <property type="entry name" value="ACT-like"/>
    <property type="match status" value="1"/>
</dbReference>
<organism evidence="7 8">
    <name type="scientific">Aequoribacter fuscus</name>
    <dbReference type="NCBI Taxonomy" id="2518989"/>
    <lineage>
        <taxon>Bacteria</taxon>
        <taxon>Pseudomonadati</taxon>
        <taxon>Pseudomonadota</taxon>
        <taxon>Gammaproteobacteria</taxon>
        <taxon>Cellvibrionales</taxon>
        <taxon>Halieaceae</taxon>
        <taxon>Aequoribacter</taxon>
    </lineage>
</organism>
<dbReference type="PANTHER" id="PTHR21262:SF31">
    <property type="entry name" value="GTP PYROPHOSPHOKINASE"/>
    <property type="match status" value="1"/>
</dbReference>
<dbReference type="SUPFAM" id="SSF81301">
    <property type="entry name" value="Nucleotidyltransferase"/>
    <property type="match status" value="1"/>
</dbReference>
<dbReference type="CDD" id="cd05399">
    <property type="entry name" value="NT_Rel-Spo_like"/>
    <property type="match status" value="1"/>
</dbReference>
<dbReference type="EMBL" id="AEIG01000014">
    <property type="protein sequence ID" value="EGG30427.1"/>
    <property type="molecule type" value="Genomic_DNA"/>
</dbReference>
<dbReference type="InterPro" id="IPR033655">
    <property type="entry name" value="TGS_RelA/SpoT"/>
</dbReference>
<dbReference type="NCBIfam" id="TIGR00691">
    <property type="entry name" value="spoT_relA"/>
    <property type="match status" value="1"/>
</dbReference>
<protein>
    <recommendedName>
        <fullName evidence="1">GTP pyrophosphokinase</fullName>
    </recommendedName>
    <alternativeName>
        <fullName evidence="4">(p)ppGpp synthase</fullName>
    </alternativeName>
    <alternativeName>
        <fullName evidence="3">ATP:GTP 3'-pyrophosphotransferase</fullName>
    </alternativeName>
    <alternativeName>
        <fullName evidence="5">ppGpp synthase I</fullName>
    </alternativeName>
</protein>
<comment type="pathway">
    <text evidence="2">Purine metabolism.</text>
</comment>
<evidence type="ECO:0000256" key="1">
    <source>
        <dbReference type="ARBA" id="ARBA00019852"/>
    </source>
</evidence>
<keyword evidence="8" id="KW-1185">Reference proteome</keyword>
<comment type="similarity">
    <text evidence="6">Belongs to the relA/spoT family.</text>
</comment>
<evidence type="ECO:0000256" key="3">
    <source>
        <dbReference type="ARBA" id="ARBA00029754"/>
    </source>
</evidence>
<dbReference type="InterPro" id="IPR007685">
    <property type="entry name" value="RelA_SpoT"/>
</dbReference>
<dbReference type="FunFam" id="3.30.460.10:FF:000001">
    <property type="entry name" value="GTP pyrophosphokinase RelA"/>
    <property type="match status" value="1"/>
</dbReference>
<dbReference type="Pfam" id="PF04607">
    <property type="entry name" value="RelA_SpoT"/>
    <property type="match status" value="1"/>
</dbReference>
<dbReference type="Pfam" id="PF13328">
    <property type="entry name" value="HD_4"/>
    <property type="match status" value="1"/>
</dbReference>
<dbReference type="InterPro" id="IPR045600">
    <property type="entry name" value="RelA/SpoT_AH_RIS"/>
</dbReference>
<dbReference type="GO" id="GO:0015949">
    <property type="term" value="P:nucleobase-containing small molecule interconversion"/>
    <property type="evidence" value="ECO:0007669"/>
    <property type="project" value="UniProtKB-ARBA"/>
</dbReference>
<dbReference type="FunFam" id="3.10.20.30:FF:000002">
    <property type="entry name" value="GTP pyrophosphokinase (RelA/SpoT)"/>
    <property type="match status" value="1"/>
</dbReference>
<gene>
    <name evidence="7" type="ORF">IMCC3088_404</name>
</gene>
<proteinExistence type="inferred from homology"/>
<dbReference type="InterPro" id="IPR004095">
    <property type="entry name" value="TGS"/>
</dbReference>
<dbReference type="InterPro" id="IPR045865">
    <property type="entry name" value="ACT-like_dom_sf"/>
</dbReference>
<dbReference type="Proteomes" id="UP000005615">
    <property type="component" value="Unassembled WGS sequence"/>
</dbReference>
<evidence type="ECO:0000313" key="7">
    <source>
        <dbReference type="EMBL" id="EGG30427.1"/>
    </source>
</evidence>